<feature type="chain" id="PRO_5045867241" evidence="1">
    <location>
        <begin position="17"/>
        <end position="331"/>
    </location>
</feature>
<name>A0ABM0K998_APLCA</name>
<keyword evidence="2" id="KW-1185">Reference proteome</keyword>
<accession>A0ABM0K998</accession>
<dbReference type="RefSeq" id="XP_005111924.1">
    <property type="nucleotide sequence ID" value="XM_005111867.3"/>
</dbReference>
<dbReference type="Proteomes" id="UP000694888">
    <property type="component" value="Unplaced"/>
</dbReference>
<sequence>MIFIVCISVWYTIIVGHVSESHSAGLQPDHNHRHQQTEVDENLGLVEFINNKDHSETQKSGCKSRRSCHGQSVFSSFSYGCLDDKRDYCDPLTDPSLSGAECTGDMAKETDDKSSSSTALAVVLYDESRILPHEKPSRSFQLAGEEFVIQQNWMGHGVAAVVWDSAVVLAEYMHTHPQLVRGKGVLELGAGTGLAGLVAASLGAEVVVTEREEAMNHLSSTVESNAKGKSWKISAQVLDWRSSSYDSSDVLPNCDVVLGADIIYIEDTFHDLLKTLKSVAATADTLVLLSCRIRYERDERFLNMLREFFDVREEFFDEEKQIRIYSARRKV</sequence>
<keyword evidence="3" id="KW-0489">Methyltransferase</keyword>
<evidence type="ECO:0000313" key="3">
    <source>
        <dbReference type="RefSeq" id="XP_005111924.1"/>
    </source>
</evidence>
<dbReference type="GeneID" id="101861333"/>
<dbReference type="GO" id="GO:0032259">
    <property type="term" value="P:methylation"/>
    <property type="evidence" value="ECO:0007669"/>
    <property type="project" value="UniProtKB-KW"/>
</dbReference>
<dbReference type="PANTHER" id="PTHR14614:SF109">
    <property type="entry name" value="RIBOSOMAL LYSINE N-METHYLTRANSFERASE 5"/>
    <property type="match status" value="1"/>
</dbReference>
<gene>
    <name evidence="3" type="primary">LOC101861333</name>
</gene>
<protein>
    <submittedName>
        <fullName evidence="3">Protein N-lysine methyltransferase METTL21A isoform X1</fullName>
    </submittedName>
</protein>
<organism evidence="2 3">
    <name type="scientific">Aplysia californica</name>
    <name type="common">California sea hare</name>
    <dbReference type="NCBI Taxonomy" id="6500"/>
    <lineage>
        <taxon>Eukaryota</taxon>
        <taxon>Metazoa</taxon>
        <taxon>Spiralia</taxon>
        <taxon>Lophotrochozoa</taxon>
        <taxon>Mollusca</taxon>
        <taxon>Gastropoda</taxon>
        <taxon>Heterobranchia</taxon>
        <taxon>Euthyneura</taxon>
        <taxon>Tectipleura</taxon>
        <taxon>Aplysiida</taxon>
        <taxon>Aplysioidea</taxon>
        <taxon>Aplysiidae</taxon>
        <taxon>Aplysia</taxon>
    </lineage>
</organism>
<keyword evidence="1" id="KW-0732">Signal</keyword>
<dbReference type="InterPro" id="IPR019410">
    <property type="entry name" value="Methyltransf_16"/>
</dbReference>
<dbReference type="CDD" id="cd02440">
    <property type="entry name" value="AdoMet_MTases"/>
    <property type="match status" value="1"/>
</dbReference>
<keyword evidence="3" id="KW-0808">Transferase</keyword>
<dbReference type="PANTHER" id="PTHR14614">
    <property type="entry name" value="HEPATOCELLULAR CARCINOMA-ASSOCIATED ANTIGEN"/>
    <property type="match status" value="1"/>
</dbReference>
<dbReference type="InterPro" id="IPR029063">
    <property type="entry name" value="SAM-dependent_MTases_sf"/>
</dbReference>
<dbReference type="Pfam" id="PF10294">
    <property type="entry name" value="Methyltransf_16"/>
    <property type="match status" value="1"/>
</dbReference>
<dbReference type="SUPFAM" id="SSF53335">
    <property type="entry name" value="S-adenosyl-L-methionine-dependent methyltransferases"/>
    <property type="match status" value="1"/>
</dbReference>
<reference evidence="3" key="1">
    <citation type="submission" date="2025-08" db="UniProtKB">
        <authorList>
            <consortium name="RefSeq"/>
        </authorList>
    </citation>
    <scope>IDENTIFICATION</scope>
</reference>
<dbReference type="GO" id="GO:0008168">
    <property type="term" value="F:methyltransferase activity"/>
    <property type="evidence" value="ECO:0007669"/>
    <property type="project" value="UniProtKB-KW"/>
</dbReference>
<evidence type="ECO:0000256" key="1">
    <source>
        <dbReference type="SAM" id="SignalP"/>
    </source>
</evidence>
<evidence type="ECO:0000313" key="2">
    <source>
        <dbReference type="Proteomes" id="UP000694888"/>
    </source>
</evidence>
<proteinExistence type="predicted"/>
<feature type="signal peptide" evidence="1">
    <location>
        <begin position="1"/>
        <end position="16"/>
    </location>
</feature>
<dbReference type="Gene3D" id="3.40.50.150">
    <property type="entry name" value="Vaccinia Virus protein VP39"/>
    <property type="match status" value="1"/>
</dbReference>